<evidence type="ECO:0000313" key="5">
    <source>
        <dbReference type="Proteomes" id="UP000642876"/>
    </source>
</evidence>
<sequence length="175" mass="18387">MNDSNVSRAPVVLGVILFVFVTIVLVVPRAVGDATDPSGASEQPVEIGGLAISDGDGTLKCASSSNFTSRTRVWDCADTRIMARTEATPDDQENAIARVYRAAKLAPSVDPDGVENPRDGVWVKRSEETGEYALVAVSVADGASTRFFTIGGPDAHDLAARLVDAAPAEDLKEAQ</sequence>
<keyword evidence="1" id="KW-0472">Membrane</keyword>
<evidence type="ECO:0000313" key="3">
    <source>
        <dbReference type="EMBL" id="QNP91136.1"/>
    </source>
</evidence>
<organism evidence="3 4">
    <name type="scientific">Corynebacterium lujinxingii</name>
    <dbReference type="NCBI Taxonomy" id="2763010"/>
    <lineage>
        <taxon>Bacteria</taxon>
        <taxon>Bacillati</taxon>
        <taxon>Actinomycetota</taxon>
        <taxon>Actinomycetes</taxon>
        <taxon>Mycobacteriales</taxon>
        <taxon>Corynebacteriaceae</taxon>
        <taxon>Corynebacterium</taxon>
    </lineage>
</organism>
<feature type="transmembrane region" description="Helical" evidence="1">
    <location>
        <begin position="6"/>
        <end position="27"/>
    </location>
</feature>
<name>A0A7H0K1H0_9CORY</name>
<evidence type="ECO:0008006" key="6">
    <source>
        <dbReference type="Google" id="ProtNLM"/>
    </source>
</evidence>
<accession>A0A7H0K1H0</accession>
<keyword evidence="1" id="KW-0812">Transmembrane</keyword>
<dbReference type="EMBL" id="CP061032">
    <property type="protein sequence ID" value="QNP91136.1"/>
    <property type="molecule type" value="Genomic_DNA"/>
</dbReference>
<proteinExistence type="predicted"/>
<keyword evidence="1" id="KW-1133">Transmembrane helix</keyword>
<reference evidence="4 5" key="1">
    <citation type="submission" date="2020-08" db="EMBL/GenBank/DDBJ databases">
        <title>novel species in genus Corynebacterium.</title>
        <authorList>
            <person name="Zhang G."/>
        </authorList>
    </citation>
    <scope>NUCLEOTIDE SEQUENCE [LARGE SCALE GENOMIC DNA]</scope>
    <source>
        <strain evidence="3">Zg-917</strain>
        <strain evidence="4 5">zg-917</strain>
    </source>
</reference>
<dbReference type="KEGG" id="cluj:IAU68_05090"/>
<protein>
    <recommendedName>
        <fullName evidence="6">DUF4245 domain-containing protein</fullName>
    </recommendedName>
</protein>
<evidence type="ECO:0000313" key="2">
    <source>
        <dbReference type="EMBL" id="MBC3178596.1"/>
    </source>
</evidence>
<gene>
    <name evidence="2" type="ORF">H7348_04590</name>
    <name evidence="3" type="ORF">IAU68_05090</name>
</gene>
<dbReference type="Proteomes" id="UP000516235">
    <property type="component" value="Chromosome"/>
</dbReference>
<dbReference type="RefSeq" id="WP_171193429.1">
    <property type="nucleotide sequence ID" value="NZ_CP061032.1"/>
</dbReference>
<dbReference type="AlphaFoldDB" id="A0A7H0K1H0"/>
<evidence type="ECO:0000313" key="4">
    <source>
        <dbReference type="Proteomes" id="UP000516235"/>
    </source>
</evidence>
<keyword evidence="5" id="KW-1185">Reference proteome</keyword>
<dbReference type="Proteomes" id="UP000642876">
    <property type="component" value="Unassembled WGS sequence"/>
</dbReference>
<evidence type="ECO:0000256" key="1">
    <source>
        <dbReference type="SAM" id="Phobius"/>
    </source>
</evidence>
<dbReference type="EMBL" id="JACMYE010000003">
    <property type="protein sequence ID" value="MBC3178596.1"/>
    <property type="molecule type" value="Genomic_DNA"/>
</dbReference>